<keyword evidence="3" id="KW-1185">Reference proteome</keyword>
<comment type="caution">
    <text evidence="2">The sequence shown here is derived from an EMBL/GenBank/DDBJ whole genome shotgun (WGS) entry which is preliminary data.</text>
</comment>
<evidence type="ECO:0000313" key="3">
    <source>
        <dbReference type="Proteomes" id="UP001500909"/>
    </source>
</evidence>
<accession>A0ABN1ALZ6</accession>
<dbReference type="Proteomes" id="UP001500909">
    <property type="component" value="Unassembled WGS sequence"/>
</dbReference>
<evidence type="ECO:0000313" key="2">
    <source>
        <dbReference type="EMBL" id="GAA0479396.1"/>
    </source>
</evidence>
<feature type="compositionally biased region" description="Basic and acidic residues" evidence="1">
    <location>
        <begin position="75"/>
        <end position="86"/>
    </location>
</feature>
<dbReference type="EMBL" id="BAAABY010000034">
    <property type="protein sequence ID" value="GAA0479396.1"/>
    <property type="molecule type" value="Genomic_DNA"/>
</dbReference>
<feature type="region of interest" description="Disordered" evidence="1">
    <location>
        <begin position="54"/>
        <end position="86"/>
    </location>
</feature>
<name>A0ABN1ALZ6_9ACTN</name>
<organism evidence="2 3">
    <name type="scientific">Streptomyces olivaceiscleroticus</name>
    <dbReference type="NCBI Taxonomy" id="68245"/>
    <lineage>
        <taxon>Bacteria</taxon>
        <taxon>Bacillati</taxon>
        <taxon>Actinomycetota</taxon>
        <taxon>Actinomycetes</taxon>
        <taxon>Kitasatosporales</taxon>
        <taxon>Streptomycetaceae</taxon>
        <taxon>Streptomyces</taxon>
    </lineage>
</organism>
<feature type="region of interest" description="Disordered" evidence="1">
    <location>
        <begin position="21"/>
        <end position="41"/>
    </location>
</feature>
<evidence type="ECO:0000256" key="1">
    <source>
        <dbReference type="SAM" id="MobiDB-lite"/>
    </source>
</evidence>
<gene>
    <name evidence="2" type="ORF">GCM10010361_50130</name>
</gene>
<reference evidence="2 3" key="1">
    <citation type="journal article" date="2019" name="Int. J. Syst. Evol. Microbiol.">
        <title>The Global Catalogue of Microorganisms (GCM) 10K type strain sequencing project: providing services to taxonomists for standard genome sequencing and annotation.</title>
        <authorList>
            <consortium name="The Broad Institute Genomics Platform"/>
            <consortium name="The Broad Institute Genome Sequencing Center for Infectious Disease"/>
            <person name="Wu L."/>
            <person name="Ma J."/>
        </authorList>
    </citation>
    <scope>NUCLEOTIDE SEQUENCE [LARGE SCALE GENOMIC DNA]</scope>
    <source>
        <strain evidence="2 3">JCM 4805</strain>
    </source>
</reference>
<sequence length="86" mass="8947">MAVEVADADGAVVAAKRFGPHGAVARGRGPHRKYGPTPLPGGGIREVAGAAGAHRFPARSRRAPGSAIGWTWRTARPDDTPALRTR</sequence>
<proteinExistence type="predicted"/>
<protein>
    <submittedName>
        <fullName evidence="2">Uncharacterized protein</fullName>
    </submittedName>
</protein>